<evidence type="ECO:0000313" key="1">
    <source>
        <dbReference type="EMBL" id="KAL2859112.1"/>
    </source>
</evidence>
<comment type="caution">
    <text evidence="1">The sequence shown here is derived from an EMBL/GenBank/DDBJ whole genome shotgun (WGS) entry which is preliminary data.</text>
</comment>
<accession>A0ABR4L442</accession>
<keyword evidence="2" id="KW-1185">Reference proteome</keyword>
<proteinExistence type="predicted"/>
<protein>
    <submittedName>
        <fullName evidence="1">Uncharacterized protein</fullName>
    </submittedName>
</protein>
<dbReference type="EMBL" id="JBFXLQ010000210">
    <property type="protein sequence ID" value="KAL2859112.1"/>
    <property type="molecule type" value="Genomic_DNA"/>
</dbReference>
<feature type="non-terminal residue" evidence="1">
    <location>
        <position position="50"/>
    </location>
</feature>
<gene>
    <name evidence="1" type="ORF">BJX67DRAFT_368976</name>
</gene>
<name>A0ABR4L442_9EURO</name>
<dbReference type="RefSeq" id="XP_070880290.1">
    <property type="nucleotide sequence ID" value="XM_071030694.1"/>
</dbReference>
<dbReference type="Proteomes" id="UP001610432">
    <property type="component" value="Unassembled WGS sequence"/>
</dbReference>
<evidence type="ECO:0000313" key="2">
    <source>
        <dbReference type="Proteomes" id="UP001610432"/>
    </source>
</evidence>
<sequence length="50" mass="5893">MHNYKFTNNLCTHVSLYKDVSFPSRNVSRRVLQELVDKMAIQGTFRGYRA</sequence>
<dbReference type="GeneID" id="98145766"/>
<reference evidence="1 2" key="1">
    <citation type="submission" date="2024-07" db="EMBL/GenBank/DDBJ databases">
        <title>Section-level genome sequencing and comparative genomics of Aspergillus sections Usti and Cavernicolus.</title>
        <authorList>
            <consortium name="Lawrence Berkeley National Laboratory"/>
            <person name="Nybo J.L."/>
            <person name="Vesth T.C."/>
            <person name="Theobald S."/>
            <person name="Frisvad J.C."/>
            <person name="Larsen T.O."/>
            <person name="Kjaerboelling I."/>
            <person name="Rothschild-Mancinelli K."/>
            <person name="Lyhne E.K."/>
            <person name="Kogle M.E."/>
            <person name="Barry K."/>
            <person name="Clum A."/>
            <person name="Na H."/>
            <person name="Ledsgaard L."/>
            <person name="Lin J."/>
            <person name="Lipzen A."/>
            <person name="Kuo A."/>
            <person name="Riley R."/>
            <person name="Mondo S."/>
            <person name="Labutti K."/>
            <person name="Haridas S."/>
            <person name="Pangalinan J."/>
            <person name="Salamov A.A."/>
            <person name="Simmons B.A."/>
            <person name="Magnuson J.K."/>
            <person name="Chen J."/>
            <person name="Drula E."/>
            <person name="Henrissat B."/>
            <person name="Wiebenga A."/>
            <person name="Lubbers R.J."/>
            <person name="Gomes A.C."/>
            <person name="Macurrencykelacurrency M.R."/>
            <person name="Stajich J."/>
            <person name="Grigoriev I.V."/>
            <person name="Mortensen U.H."/>
            <person name="De Vries R.P."/>
            <person name="Baker S.E."/>
            <person name="Andersen M.R."/>
        </authorList>
    </citation>
    <scope>NUCLEOTIDE SEQUENCE [LARGE SCALE GENOMIC DNA]</scope>
    <source>
        <strain evidence="1 2">CBS 449.75</strain>
    </source>
</reference>
<organism evidence="1 2">
    <name type="scientific">Aspergillus lucknowensis</name>
    <dbReference type="NCBI Taxonomy" id="176173"/>
    <lineage>
        <taxon>Eukaryota</taxon>
        <taxon>Fungi</taxon>
        <taxon>Dikarya</taxon>
        <taxon>Ascomycota</taxon>
        <taxon>Pezizomycotina</taxon>
        <taxon>Eurotiomycetes</taxon>
        <taxon>Eurotiomycetidae</taxon>
        <taxon>Eurotiales</taxon>
        <taxon>Aspergillaceae</taxon>
        <taxon>Aspergillus</taxon>
        <taxon>Aspergillus subgen. Nidulantes</taxon>
    </lineage>
</organism>